<dbReference type="PROSITE" id="PS50017">
    <property type="entry name" value="DEATH_DOMAIN"/>
    <property type="match status" value="1"/>
</dbReference>
<evidence type="ECO:0000256" key="1">
    <source>
        <dbReference type="SAM" id="Coils"/>
    </source>
</evidence>
<dbReference type="CDD" id="cd01670">
    <property type="entry name" value="Death"/>
    <property type="match status" value="1"/>
</dbReference>
<dbReference type="OrthoDB" id="20872at2759"/>
<evidence type="ECO:0000259" key="2">
    <source>
        <dbReference type="PROSITE" id="PS50017"/>
    </source>
</evidence>
<dbReference type="Proteomes" id="UP000225706">
    <property type="component" value="Unassembled WGS sequence"/>
</dbReference>
<gene>
    <name evidence="3" type="ORF">AWC38_SpisGene563</name>
</gene>
<dbReference type="PANTHER" id="PTHR15077:SF9">
    <property type="entry name" value="C-TERMINAL OF ROC (COR) DOMAIN-CONTAINING PROTEIN"/>
    <property type="match status" value="1"/>
</dbReference>
<dbReference type="AlphaFoldDB" id="A0A2B4SZW1"/>
<dbReference type="InterPro" id="IPR011029">
    <property type="entry name" value="DEATH-like_dom_sf"/>
</dbReference>
<feature type="coiled-coil region" evidence="1">
    <location>
        <begin position="264"/>
        <end position="291"/>
    </location>
</feature>
<feature type="domain" description="Death" evidence="2">
    <location>
        <begin position="148"/>
        <end position="218"/>
    </location>
</feature>
<comment type="caution">
    <text evidence="3">The sequence shown here is derived from an EMBL/GenBank/DDBJ whole genome shotgun (WGS) entry which is preliminary data.</text>
</comment>
<dbReference type="SMART" id="SM00005">
    <property type="entry name" value="DEATH"/>
    <property type="match status" value="1"/>
</dbReference>
<name>A0A2B4SZW1_STYPI</name>
<keyword evidence="4" id="KW-1185">Reference proteome</keyword>
<dbReference type="EMBL" id="LSMT01000003">
    <property type="protein sequence ID" value="PFX34633.1"/>
    <property type="molecule type" value="Genomic_DNA"/>
</dbReference>
<dbReference type="PANTHER" id="PTHR15077">
    <property type="entry name" value="FAS-ASSOCIATING DEATH DOMAIN-CONTAINING PROTEIN FADD"/>
    <property type="match status" value="1"/>
</dbReference>
<keyword evidence="1" id="KW-0175">Coiled coil</keyword>
<protein>
    <recommendedName>
        <fullName evidence="2">Death domain-containing protein</fullName>
    </recommendedName>
</protein>
<evidence type="ECO:0000313" key="3">
    <source>
        <dbReference type="EMBL" id="PFX34633.1"/>
    </source>
</evidence>
<dbReference type="InterPro" id="IPR000488">
    <property type="entry name" value="Death_dom"/>
</dbReference>
<proteinExistence type="predicted"/>
<dbReference type="Pfam" id="PF00531">
    <property type="entry name" value="Death"/>
    <property type="match status" value="1"/>
</dbReference>
<accession>A0A2B4SZW1</accession>
<dbReference type="SUPFAM" id="SSF47986">
    <property type="entry name" value="DEATH domain"/>
    <property type="match status" value="1"/>
</dbReference>
<sequence>MYTYDRSRSRQSVTTESMVYHSAAIQLQSTNINAKDAELLIAYSCEDAQGNTYTVKPFNSSDKLLNLEETTISKRFLETVVVARQESLKRYISSKLEDLSPLTRNLCQNAKDMEEDFSKNNNTLDPTLMMTENLIHDHRLPELIGPVKWRDLARVLGFNETAIEGIQIEKERCPKECCIAVLARWIHRKGRDATVGKLAKALIKIELKNVADILLGPINDRRTISIEVRGTIKVDDANQEIKDYINTIDLFIGNIPKETEQVVVEDLTSKVDQISENLEKLQKTLSDIKSSLNMPELKEDALTMRGKLDFIGRQSRTLEEVYSEVTRMTSQACTCDEFVRRKFYDFTYYNLKTVHTDLNARIADLKSADTSFTKEENEKLQILLADQEGREKQVEDLEAARTLLFSAFLGSSIPRVDTDAVLSKKSIKGSGRFFTPDDVGHKLPPPG</sequence>
<dbReference type="Gene3D" id="1.10.533.10">
    <property type="entry name" value="Death Domain, Fas"/>
    <property type="match status" value="1"/>
</dbReference>
<dbReference type="GO" id="GO:0007165">
    <property type="term" value="P:signal transduction"/>
    <property type="evidence" value="ECO:0007669"/>
    <property type="project" value="InterPro"/>
</dbReference>
<evidence type="ECO:0000313" key="4">
    <source>
        <dbReference type="Proteomes" id="UP000225706"/>
    </source>
</evidence>
<dbReference type="InterPro" id="IPR016729">
    <property type="entry name" value="FADD"/>
</dbReference>
<reference evidence="4" key="1">
    <citation type="journal article" date="2017" name="bioRxiv">
        <title>Comparative analysis of the genomes of Stylophora pistillata and Acropora digitifera provides evidence for extensive differences between species of corals.</title>
        <authorList>
            <person name="Voolstra C.R."/>
            <person name="Li Y."/>
            <person name="Liew Y.J."/>
            <person name="Baumgarten S."/>
            <person name="Zoccola D."/>
            <person name="Flot J.-F."/>
            <person name="Tambutte S."/>
            <person name="Allemand D."/>
            <person name="Aranda M."/>
        </authorList>
    </citation>
    <scope>NUCLEOTIDE SEQUENCE [LARGE SCALE GENOMIC DNA]</scope>
</reference>
<organism evidence="3 4">
    <name type="scientific">Stylophora pistillata</name>
    <name type="common">Smooth cauliflower coral</name>
    <dbReference type="NCBI Taxonomy" id="50429"/>
    <lineage>
        <taxon>Eukaryota</taxon>
        <taxon>Metazoa</taxon>
        <taxon>Cnidaria</taxon>
        <taxon>Anthozoa</taxon>
        <taxon>Hexacorallia</taxon>
        <taxon>Scleractinia</taxon>
        <taxon>Astrocoeniina</taxon>
        <taxon>Pocilloporidae</taxon>
        <taxon>Stylophora</taxon>
    </lineage>
</organism>